<accession>A0A383DNL9</accession>
<dbReference type="InterPro" id="IPR017439">
    <property type="entry name" value="Amidohydrolase"/>
</dbReference>
<feature type="non-terminal residue" evidence="2">
    <location>
        <position position="1"/>
    </location>
</feature>
<sequence>YCSVNSGVSHACGHDAHLTNILGLATYIIETEQTIPGTLRILFQPAEEIAPGGAVVMIEGGAIKGVDHIIGGHILPSLSPMKIGIRNGYMAAAVEQIDICLKGPGGHTSRPAESVDLIWAQSHLVISLEESLKHHLGQHEKVVLAFGNIEGGHTCNVLPDEINMKGTLRFLNVDIVDKLHDIIDHTIHAVEELTGAQIEWSIPHASPGLENDKSCTDLVINAAKSALGDENVII</sequence>
<dbReference type="SUPFAM" id="SSF53187">
    <property type="entry name" value="Zn-dependent exopeptidases"/>
    <property type="match status" value="1"/>
</dbReference>
<gene>
    <name evidence="2" type="ORF">METZ01_LOCUS498768</name>
</gene>
<dbReference type="PANTHER" id="PTHR11014">
    <property type="entry name" value="PEPTIDASE M20 FAMILY MEMBER"/>
    <property type="match status" value="1"/>
</dbReference>
<dbReference type="GO" id="GO:0016787">
    <property type="term" value="F:hydrolase activity"/>
    <property type="evidence" value="ECO:0007669"/>
    <property type="project" value="InterPro"/>
</dbReference>
<dbReference type="Gene3D" id="3.30.70.360">
    <property type="match status" value="1"/>
</dbReference>
<dbReference type="PANTHER" id="PTHR11014:SF63">
    <property type="entry name" value="METALLOPEPTIDASE, PUTATIVE (AFU_ORTHOLOGUE AFUA_6G09600)-RELATED"/>
    <property type="match status" value="1"/>
</dbReference>
<name>A0A383DNL9_9ZZZZ</name>
<feature type="domain" description="Peptidase M20 dimerisation" evidence="1">
    <location>
        <begin position="99"/>
        <end position="184"/>
    </location>
</feature>
<dbReference type="InterPro" id="IPR002933">
    <property type="entry name" value="Peptidase_M20"/>
</dbReference>
<dbReference type="SUPFAM" id="SSF55031">
    <property type="entry name" value="Bacterial exopeptidase dimerisation domain"/>
    <property type="match status" value="1"/>
</dbReference>
<dbReference type="InterPro" id="IPR011650">
    <property type="entry name" value="Peptidase_M20_dimer"/>
</dbReference>
<feature type="non-terminal residue" evidence="2">
    <location>
        <position position="234"/>
    </location>
</feature>
<dbReference type="AlphaFoldDB" id="A0A383DNL9"/>
<evidence type="ECO:0000259" key="1">
    <source>
        <dbReference type="Pfam" id="PF07687"/>
    </source>
</evidence>
<dbReference type="Pfam" id="PF01546">
    <property type="entry name" value="Peptidase_M20"/>
    <property type="match status" value="1"/>
</dbReference>
<dbReference type="EMBL" id="UINC01218753">
    <property type="protein sequence ID" value="SVE45914.1"/>
    <property type="molecule type" value="Genomic_DNA"/>
</dbReference>
<dbReference type="InterPro" id="IPR036264">
    <property type="entry name" value="Bact_exopeptidase_dim_dom"/>
</dbReference>
<organism evidence="2">
    <name type="scientific">marine metagenome</name>
    <dbReference type="NCBI Taxonomy" id="408172"/>
    <lineage>
        <taxon>unclassified sequences</taxon>
        <taxon>metagenomes</taxon>
        <taxon>ecological metagenomes</taxon>
    </lineage>
</organism>
<reference evidence="2" key="1">
    <citation type="submission" date="2018-05" db="EMBL/GenBank/DDBJ databases">
        <authorList>
            <person name="Lanie J.A."/>
            <person name="Ng W.-L."/>
            <person name="Kazmierczak K.M."/>
            <person name="Andrzejewski T.M."/>
            <person name="Davidsen T.M."/>
            <person name="Wayne K.J."/>
            <person name="Tettelin H."/>
            <person name="Glass J.I."/>
            <person name="Rusch D."/>
            <person name="Podicherti R."/>
            <person name="Tsui H.-C.T."/>
            <person name="Winkler M.E."/>
        </authorList>
    </citation>
    <scope>NUCLEOTIDE SEQUENCE</scope>
</reference>
<proteinExistence type="predicted"/>
<protein>
    <recommendedName>
        <fullName evidence="1">Peptidase M20 dimerisation domain-containing protein</fullName>
    </recommendedName>
</protein>
<dbReference type="NCBIfam" id="TIGR01891">
    <property type="entry name" value="amidohydrolases"/>
    <property type="match status" value="1"/>
</dbReference>
<dbReference type="Gene3D" id="3.40.630.10">
    <property type="entry name" value="Zn peptidases"/>
    <property type="match status" value="1"/>
</dbReference>
<dbReference type="Pfam" id="PF07687">
    <property type="entry name" value="M20_dimer"/>
    <property type="match status" value="1"/>
</dbReference>
<evidence type="ECO:0000313" key="2">
    <source>
        <dbReference type="EMBL" id="SVE45914.1"/>
    </source>
</evidence>